<keyword evidence="1" id="KW-1133">Transmembrane helix</keyword>
<evidence type="ECO:0000259" key="2">
    <source>
        <dbReference type="SMART" id="SM00471"/>
    </source>
</evidence>
<dbReference type="Pfam" id="PF07697">
    <property type="entry name" value="7TMR-HDED"/>
    <property type="match status" value="1"/>
</dbReference>
<feature type="transmembrane region" description="Helical" evidence="1">
    <location>
        <begin position="318"/>
        <end position="340"/>
    </location>
</feature>
<dbReference type="PANTHER" id="PTHR36442">
    <property type="entry name" value="CYCLIC-DI-AMP PHOSPHODIESTERASE PGPH"/>
    <property type="match status" value="1"/>
</dbReference>
<evidence type="ECO:0000313" key="3">
    <source>
        <dbReference type="EMBL" id="KGR90693.1"/>
    </source>
</evidence>
<feature type="domain" description="HD/PDEase" evidence="2">
    <location>
        <begin position="506"/>
        <end position="661"/>
    </location>
</feature>
<dbReference type="CDD" id="cd00077">
    <property type="entry name" value="HDc"/>
    <property type="match status" value="1"/>
</dbReference>
<dbReference type="InterPro" id="IPR052722">
    <property type="entry name" value="PgpH_phosphodiesterase"/>
</dbReference>
<keyword evidence="4" id="KW-1185">Reference proteome</keyword>
<feature type="transmembrane region" description="Helical" evidence="1">
    <location>
        <begin position="454"/>
        <end position="477"/>
    </location>
</feature>
<accession>A0A0A3J6A4</accession>
<feature type="transmembrane region" description="Helical" evidence="1">
    <location>
        <begin position="369"/>
        <end position="386"/>
    </location>
</feature>
<dbReference type="eggNOG" id="COG1480">
    <property type="taxonomic scope" value="Bacteria"/>
</dbReference>
<dbReference type="InterPro" id="IPR011621">
    <property type="entry name" value="Metal-dep_PHydrolase_7TM_intra"/>
</dbReference>
<feature type="transmembrane region" description="Helical" evidence="1">
    <location>
        <begin position="288"/>
        <end position="306"/>
    </location>
</feature>
<dbReference type="InterPro" id="IPR011624">
    <property type="entry name" value="Metal-dep_PHydrolase_7TM_extra"/>
</dbReference>
<dbReference type="EMBL" id="JPVQ01000015">
    <property type="protein sequence ID" value="KGR90693.1"/>
    <property type="molecule type" value="Genomic_DNA"/>
</dbReference>
<dbReference type="RefSeq" id="WP_036176003.1">
    <property type="nucleotide sequence ID" value="NZ_AVCZ01000015.1"/>
</dbReference>
<feature type="transmembrane region" description="Helical" evidence="1">
    <location>
        <begin position="12"/>
        <end position="32"/>
    </location>
</feature>
<organism evidence="3 4">
    <name type="scientific">Ureibacillus massiliensis 4400831 = CIP 108448 = CCUG 49529</name>
    <dbReference type="NCBI Taxonomy" id="1211035"/>
    <lineage>
        <taxon>Bacteria</taxon>
        <taxon>Bacillati</taxon>
        <taxon>Bacillota</taxon>
        <taxon>Bacilli</taxon>
        <taxon>Bacillales</taxon>
        <taxon>Caryophanaceae</taxon>
        <taxon>Ureibacillus</taxon>
    </lineage>
</organism>
<keyword evidence="1" id="KW-0472">Membrane</keyword>
<dbReference type="SMART" id="SM00471">
    <property type="entry name" value="HDc"/>
    <property type="match status" value="1"/>
</dbReference>
<comment type="caution">
    <text evidence="3">The sequence shown here is derived from an EMBL/GenBank/DDBJ whole genome shotgun (WGS) entry which is preliminary data.</text>
</comment>
<dbReference type="InterPro" id="IPR006674">
    <property type="entry name" value="HD_domain"/>
</dbReference>
<evidence type="ECO:0000256" key="1">
    <source>
        <dbReference type="SAM" id="Phobius"/>
    </source>
</evidence>
<dbReference type="GO" id="GO:0016787">
    <property type="term" value="F:hydrolase activity"/>
    <property type="evidence" value="ECO:0007669"/>
    <property type="project" value="UniProtKB-KW"/>
</dbReference>
<dbReference type="InterPro" id="IPR006675">
    <property type="entry name" value="HDIG_dom"/>
</dbReference>
<gene>
    <name evidence="3" type="ORF">CD30_10050</name>
</gene>
<reference evidence="3 4" key="1">
    <citation type="submission" date="2014-02" db="EMBL/GenBank/DDBJ databases">
        <title>Draft genome sequence of Lysinibacillus massiliensis CCUG 49529.</title>
        <authorList>
            <person name="Zhang F."/>
            <person name="Wang G."/>
            <person name="Zhang L."/>
        </authorList>
    </citation>
    <scope>NUCLEOTIDE SEQUENCE [LARGE SCALE GENOMIC DNA]</scope>
    <source>
        <strain evidence="3 4">CCUG 49529</strain>
    </source>
</reference>
<dbReference type="Pfam" id="PF07698">
    <property type="entry name" value="7TM-7TMR_HD"/>
    <property type="match status" value="1"/>
</dbReference>
<proteinExistence type="predicted"/>
<dbReference type="NCBIfam" id="TIGR00277">
    <property type="entry name" value="HDIG"/>
    <property type="match status" value="1"/>
</dbReference>
<dbReference type="Gene3D" id="1.10.3210.10">
    <property type="entry name" value="Hypothetical protein af1432"/>
    <property type="match status" value="1"/>
</dbReference>
<dbReference type="AlphaFoldDB" id="A0A0A3J6A4"/>
<feature type="transmembrane region" description="Helical" evidence="1">
    <location>
        <begin position="392"/>
        <end position="412"/>
    </location>
</feature>
<protein>
    <submittedName>
        <fullName evidence="3">Phosphohydrolase</fullName>
    </submittedName>
</protein>
<keyword evidence="3" id="KW-0378">Hydrolase</keyword>
<dbReference type="SUPFAM" id="SSF109604">
    <property type="entry name" value="HD-domain/PDEase-like"/>
    <property type="match status" value="1"/>
</dbReference>
<sequence length="716" mass="80803">MHYKNNLKFINFNLFLIIVLIITGILQFFLMFENVRGVTYDIETFELAPDTIRSAKTVEDTFKTEQERNEAEKAVEPVYYFNEETAEHRVELVSSIFEIVFDVRDEIEKKSQVIVESEEAENVVRIPSKQEQIEQLREKLNEITESQSLLTFSDDHLWSLLTAETSDIQNASNTVQSLVKSKLSNPIRKEQLNTARNELENELRQNTQINHSILNAVIIVGRAAIVETEFLDQAKTDELIKQARDSVEPTRILQGQIIVQEGNLVDREVYRQLELLGMLNNHSSINPIIGLLILIATQMTFLYILFDRLKMEVTKKRNAVLVTSIVYSLSIILMELMSLLVDEFDVKIAFLYPTALATMLVRLLSDERVASLVTILIATSAGIIFHEGYAAVLQMDIALYIIFGGFASIYFMRSIEKRSDLLKACGVVAIINVAFIAFYLLMIQTDYGLLELLFYAIAATVSGLLSGALTMGLLPFFESAFGLLSTMKLIELSNPNHPLLKKILTETPGTYHHSVMVANLAEAACEAIDADGLLARVGCYYHDVGKTRRPAFFIENQMSGINPHDSLPPERSAEIILAHTTDGAELLRRHKMPKEIIDIALQHHGTSTLKFFVHKAKEEGKEVDEALFSYPGPKPQTKEAAVISIADSVEAAVRSMKNPNAEKVRNLVHSIIQSRVQENQFDECDVSIKELKIIEEVLCETLNGIFHSRIEYPKDE</sequence>
<name>A0A0A3J6A4_9BACL</name>
<feature type="transmembrane region" description="Helical" evidence="1">
    <location>
        <begin position="424"/>
        <end position="442"/>
    </location>
</feature>
<evidence type="ECO:0000313" key="4">
    <source>
        <dbReference type="Proteomes" id="UP000030595"/>
    </source>
</evidence>
<dbReference type="Proteomes" id="UP000030595">
    <property type="component" value="Unassembled WGS sequence"/>
</dbReference>
<dbReference type="Pfam" id="PF01966">
    <property type="entry name" value="HD"/>
    <property type="match status" value="1"/>
</dbReference>
<dbReference type="OrthoDB" id="9806952at2"/>
<dbReference type="PANTHER" id="PTHR36442:SF1">
    <property type="entry name" value="CYCLIC-DI-AMP PHOSPHODIESTERASE PGPH"/>
    <property type="match status" value="1"/>
</dbReference>
<keyword evidence="1" id="KW-0812">Transmembrane</keyword>
<dbReference type="InterPro" id="IPR003607">
    <property type="entry name" value="HD/PDEase_dom"/>
</dbReference>